<proteinExistence type="predicted"/>
<keyword evidence="3" id="KW-1185">Reference proteome</keyword>
<name>A0A2I0TZA6_LIMLA</name>
<protein>
    <submittedName>
        <fullName evidence="2">Uncharacterized protein</fullName>
    </submittedName>
</protein>
<dbReference type="AlphaFoldDB" id="A0A2I0TZA6"/>
<reference evidence="3" key="1">
    <citation type="submission" date="2017-11" db="EMBL/GenBank/DDBJ databases">
        <authorList>
            <person name="Lima N.C."/>
            <person name="Parody-Merino A.M."/>
            <person name="Battley P.F."/>
            <person name="Fidler A.E."/>
            <person name="Prosdocimi F."/>
        </authorList>
    </citation>
    <scope>NUCLEOTIDE SEQUENCE [LARGE SCALE GENOMIC DNA]</scope>
</reference>
<feature type="compositionally biased region" description="Polar residues" evidence="1">
    <location>
        <begin position="27"/>
        <end position="36"/>
    </location>
</feature>
<evidence type="ECO:0000313" key="3">
    <source>
        <dbReference type="Proteomes" id="UP000233556"/>
    </source>
</evidence>
<organism evidence="2 3">
    <name type="scientific">Limosa lapponica baueri</name>
    <dbReference type="NCBI Taxonomy" id="1758121"/>
    <lineage>
        <taxon>Eukaryota</taxon>
        <taxon>Metazoa</taxon>
        <taxon>Chordata</taxon>
        <taxon>Craniata</taxon>
        <taxon>Vertebrata</taxon>
        <taxon>Euteleostomi</taxon>
        <taxon>Archelosauria</taxon>
        <taxon>Archosauria</taxon>
        <taxon>Dinosauria</taxon>
        <taxon>Saurischia</taxon>
        <taxon>Theropoda</taxon>
        <taxon>Coelurosauria</taxon>
        <taxon>Aves</taxon>
        <taxon>Neognathae</taxon>
        <taxon>Neoaves</taxon>
        <taxon>Charadriiformes</taxon>
        <taxon>Scolopacidae</taxon>
        <taxon>Limosa</taxon>
    </lineage>
</organism>
<evidence type="ECO:0000313" key="2">
    <source>
        <dbReference type="EMBL" id="PKU39115.1"/>
    </source>
</evidence>
<gene>
    <name evidence="2" type="ORF">llap_10578</name>
</gene>
<reference evidence="3" key="2">
    <citation type="submission" date="2017-12" db="EMBL/GenBank/DDBJ databases">
        <title>Genome sequence of the Bar-tailed Godwit (Limosa lapponica baueri).</title>
        <authorList>
            <person name="Lima N.C.B."/>
            <person name="Parody-Merino A.M."/>
            <person name="Battley P.F."/>
            <person name="Fidler A.E."/>
            <person name="Prosdocimi F."/>
        </authorList>
    </citation>
    <scope>NUCLEOTIDE SEQUENCE [LARGE SCALE GENOMIC DNA]</scope>
</reference>
<evidence type="ECO:0000256" key="1">
    <source>
        <dbReference type="SAM" id="MobiDB-lite"/>
    </source>
</evidence>
<dbReference type="Proteomes" id="UP000233556">
    <property type="component" value="Unassembled WGS sequence"/>
</dbReference>
<feature type="region of interest" description="Disordered" evidence="1">
    <location>
        <begin position="1"/>
        <end position="42"/>
    </location>
</feature>
<dbReference type="EMBL" id="KZ506570">
    <property type="protein sequence ID" value="PKU39115.1"/>
    <property type="molecule type" value="Genomic_DNA"/>
</dbReference>
<accession>A0A2I0TZA6</accession>
<sequence>MSHRGSDHVCAPDNPLLIVRPPAPTAHGQTEQQTLKSPRADGSGEWWGKKWYYSDWVPATPSTALGIAGEGARTTASLWIHTWTEERDLSRTLKPCPPSEGITASTARSLYHLDALDTQHPTTTWAGMSAACLSQGNARLIDVIHVKSCLPLAEENEVPTFCIQTVSGQDELMSDLYCQYNTDWLSRPSSLGLSSERKCFCPDHTGGPPLNFLQFIDVLLALEHPKMDTIFWLLSIEC</sequence>